<evidence type="ECO:0000313" key="6">
    <source>
        <dbReference type="EMBL" id="KAF3209622.1"/>
    </source>
</evidence>
<dbReference type="Proteomes" id="UP000472727">
    <property type="component" value="Unassembled WGS sequence"/>
</dbReference>
<organism evidence="6 10">
    <name type="scientific">Orbilia oligospora</name>
    <name type="common">Nematode-trapping fungus</name>
    <name type="synonym">Arthrobotrys oligospora</name>
    <dbReference type="NCBI Taxonomy" id="2813651"/>
    <lineage>
        <taxon>Eukaryota</taxon>
        <taxon>Fungi</taxon>
        <taxon>Dikarya</taxon>
        <taxon>Ascomycota</taxon>
        <taxon>Pezizomycotina</taxon>
        <taxon>Orbiliomycetes</taxon>
        <taxon>Orbiliales</taxon>
        <taxon>Orbiliaceae</taxon>
        <taxon>Orbilia</taxon>
    </lineage>
</organism>
<evidence type="ECO:0000313" key="10">
    <source>
        <dbReference type="Proteomes" id="UP000483672"/>
    </source>
</evidence>
<evidence type="ECO:0000256" key="1">
    <source>
        <dbReference type="ARBA" id="ARBA00022723"/>
    </source>
</evidence>
<protein>
    <recommendedName>
        <fullName evidence="11">RING-type domain-containing protein</fullName>
    </recommendedName>
</protein>
<comment type="caution">
    <text evidence="6">The sequence shown here is derived from an EMBL/GenBank/DDBJ whole genome shotgun (WGS) entry which is preliminary data.</text>
</comment>
<name>A0A6G1M0D9_ORBOL</name>
<dbReference type="EMBL" id="WIPF01000099">
    <property type="protein sequence ID" value="KAF3209622.1"/>
    <property type="molecule type" value="Genomic_DNA"/>
</dbReference>
<keyword evidence="3" id="KW-0862">Zinc</keyword>
<dbReference type="EMBL" id="JAABOE010000057">
    <property type="protein sequence ID" value="KAF3174056.1"/>
    <property type="molecule type" value="Genomic_DNA"/>
</dbReference>
<dbReference type="PROSITE" id="PS00518">
    <property type="entry name" value="ZF_RING_1"/>
    <property type="match status" value="1"/>
</dbReference>
<keyword evidence="2" id="KW-0863">Zinc-finger</keyword>
<dbReference type="InterPro" id="IPR017907">
    <property type="entry name" value="Znf_RING_CS"/>
</dbReference>
<proteinExistence type="predicted"/>
<keyword evidence="1" id="KW-0479">Metal-binding</keyword>
<dbReference type="GO" id="GO:0008270">
    <property type="term" value="F:zinc ion binding"/>
    <property type="evidence" value="ECO:0007669"/>
    <property type="project" value="UniProtKB-KW"/>
</dbReference>
<dbReference type="EMBL" id="WIWS01000047">
    <property type="protein sequence ID" value="KAF3217029.1"/>
    <property type="molecule type" value="Genomic_DNA"/>
</dbReference>
<evidence type="ECO:0008006" key="11">
    <source>
        <dbReference type="Google" id="ProtNLM"/>
    </source>
</evidence>
<evidence type="ECO:0000256" key="2">
    <source>
        <dbReference type="ARBA" id="ARBA00022771"/>
    </source>
</evidence>
<feature type="region of interest" description="Disordered" evidence="4">
    <location>
        <begin position="107"/>
        <end position="135"/>
    </location>
</feature>
<evidence type="ECO:0000256" key="4">
    <source>
        <dbReference type="SAM" id="MobiDB-lite"/>
    </source>
</evidence>
<evidence type="ECO:0000313" key="9">
    <source>
        <dbReference type="Proteomes" id="UP000479691"/>
    </source>
</evidence>
<evidence type="ECO:0000313" key="5">
    <source>
        <dbReference type="EMBL" id="KAF3174056.1"/>
    </source>
</evidence>
<feature type="compositionally biased region" description="Polar residues" evidence="4">
    <location>
        <begin position="119"/>
        <end position="133"/>
    </location>
</feature>
<evidence type="ECO:0000313" key="7">
    <source>
        <dbReference type="EMBL" id="KAF3217029.1"/>
    </source>
</evidence>
<dbReference type="AlphaFoldDB" id="A0A6G1M0D9"/>
<reference evidence="8 9" key="1">
    <citation type="submission" date="2019-06" db="EMBL/GenBank/DDBJ databases">
        <authorList>
            <person name="Palmer J.M."/>
        </authorList>
    </citation>
    <scope>NUCLEOTIDE SEQUENCE [LARGE SCALE GENOMIC DNA]</scope>
    <source>
        <strain evidence="7 8">TWF106</strain>
        <strain evidence="6 10">TWF191</strain>
        <strain evidence="5 9">TWF788</strain>
    </source>
</reference>
<accession>A0A6G1M0D9</accession>
<dbReference type="Proteomes" id="UP000479691">
    <property type="component" value="Unassembled WGS sequence"/>
</dbReference>
<feature type="region of interest" description="Disordered" evidence="4">
    <location>
        <begin position="154"/>
        <end position="181"/>
    </location>
</feature>
<evidence type="ECO:0000313" key="8">
    <source>
        <dbReference type="Proteomes" id="UP000472727"/>
    </source>
</evidence>
<dbReference type="Proteomes" id="UP000483672">
    <property type="component" value="Unassembled WGS sequence"/>
</dbReference>
<gene>
    <name evidence="7" type="ORF">TWF106_008079</name>
    <name evidence="6" type="ORF">TWF191_011393</name>
    <name evidence="5" type="ORF">TWF788_008768</name>
</gene>
<sequence>MEFEWTCCRCSQSNSTCTRCNCNHSYCNICANILTPSSCPSQSPVSTIPSCGYTSSSSGSSSPVLPYASLYDDARPRSTPHGMGILNSTHPCNQLSLIAPFYDSVPPPTSARSHHHNHQMGTVTTISSNSGSVSRRRHLIRPRLSISHFKGLWSSNSSSCDDQSDDERETFSHHSGGRKHSNSISRVDRWWLQL</sequence>
<evidence type="ECO:0000256" key="3">
    <source>
        <dbReference type="ARBA" id="ARBA00022833"/>
    </source>
</evidence>